<dbReference type="PRINTS" id="PR00716">
    <property type="entry name" value="MPIPHPHTASE"/>
</dbReference>
<dbReference type="PANTHER" id="PTHR10828">
    <property type="entry name" value="M-PHASE INDUCER PHOSPHATASE DUAL SPECIFICITY PHOSPHATASE CDC25"/>
    <property type="match status" value="1"/>
</dbReference>
<evidence type="ECO:0000313" key="11">
    <source>
        <dbReference type="EMBL" id="GFU35656.1"/>
    </source>
</evidence>
<comment type="similarity">
    <text evidence="1">Belongs to the MPI phosphatase family.</text>
</comment>
<gene>
    <name evidence="11" type="primary">cdc25-1-b</name>
    <name evidence="11" type="ORF">NPIL_369751</name>
</gene>
<keyword evidence="4" id="KW-0498">Mitosis</keyword>
<dbReference type="PANTHER" id="PTHR10828:SF17">
    <property type="entry name" value="PROTEIN-TYROSINE-PHOSPHATASE"/>
    <property type="match status" value="1"/>
</dbReference>
<reference evidence="11" key="1">
    <citation type="submission" date="2020-08" db="EMBL/GenBank/DDBJ databases">
        <title>Multicomponent nature underlies the extraordinary mechanical properties of spider dragline silk.</title>
        <authorList>
            <person name="Kono N."/>
            <person name="Nakamura H."/>
            <person name="Mori M."/>
            <person name="Yoshida Y."/>
            <person name="Ohtoshi R."/>
            <person name="Malay A.D."/>
            <person name="Moran D.A.P."/>
            <person name="Tomita M."/>
            <person name="Numata K."/>
            <person name="Arakawa K."/>
        </authorList>
    </citation>
    <scope>NUCLEOTIDE SEQUENCE</scope>
</reference>
<dbReference type="GO" id="GO:0000086">
    <property type="term" value="P:G2/M transition of mitotic cell cycle"/>
    <property type="evidence" value="ECO:0007669"/>
    <property type="project" value="TreeGrafter"/>
</dbReference>
<dbReference type="InterPro" id="IPR036873">
    <property type="entry name" value="Rhodanese-like_dom_sf"/>
</dbReference>
<evidence type="ECO:0000256" key="6">
    <source>
        <dbReference type="ARBA" id="ARBA00022912"/>
    </source>
</evidence>
<feature type="region of interest" description="Disordered" evidence="9">
    <location>
        <begin position="89"/>
        <end position="108"/>
    </location>
</feature>
<dbReference type="EC" id="3.1.3.48" evidence="2"/>
<dbReference type="SUPFAM" id="SSF52821">
    <property type="entry name" value="Rhodanese/Cell cycle control phosphatase"/>
    <property type="match status" value="1"/>
</dbReference>
<evidence type="ECO:0000313" key="12">
    <source>
        <dbReference type="Proteomes" id="UP000887013"/>
    </source>
</evidence>
<dbReference type="EMBL" id="BMAW01130577">
    <property type="protein sequence ID" value="GFU35656.1"/>
    <property type="molecule type" value="Genomic_DNA"/>
</dbReference>
<dbReference type="InterPro" id="IPR000751">
    <property type="entry name" value="MPI_Phosphatase"/>
</dbReference>
<dbReference type="GO" id="GO:0005737">
    <property type="term" value="C:cytoplasm"/>
    <property type="evidence" value="ECO:0007669"/>
    <property type="project" value="TreeGrafter"/>
</dbReference>
<dbReference type="GO" id="GO:0010971">
    <property type="term" value="P:positive regulation of G2/M transition of mitotic cell cycle"/>
    <property type="evidence" value="ECO:0007669"/>
    <property type="project" value="TreeGrafter"/>
</dbReference>
<keyword evidence="3" id="KW-0132">Cell division</keyword>
<dbReference type="InterPro" id="IPR001763">
    <property type="entry name" value="Rhodanese-like_dom"/>
</dbReference>
<dbReference type="GO" id="GO:0005634">
    <property type="term" value="C:nucleus"/>
    <property type="evidence" value="ECO:0007669"/>
    <property type="project" value="TreeGrafter"/>
</dbReference>
<evidence type="ECO:0000259" key="10">
    <source>
        <dbReference type="PROSITE" id="PS50206"/>
    </source>
</evidence>
<evidence type="ECO:0000256" key="9">
    <source>
        <dbReference type="SAM" id="MobiDB-lite"/>
    </source>
</evidence>
<evidence type="ECO:0000256" key="2">
    <source>
        <dbReference type="ARBA" id="ARBA00013064"/>
    </source>
</evidence>
<keyword evidence="5" id="KW-0378">Hydrolase</keyword>
<accession>A0A8X6QTG1</accession>
<dbReference type="PROSITE" id="PS50206">
    <property type="entry name" value="RHODANESE_3"/>
    <property type="match status" value="1"/>
</dbReference>
<comment type="caution">
    <text evidence="11">The sequence shown here is derived from an EMBL/GenBank/DDBJ whole genome shotgun (WGS) entry which is preliminary data.</text>
</comment>
<dbReference type="GO" id="GO:0051301">
    <property type="term" value="P:cell division"/>
    <property type="evidence" value="ECO:0007669"/>
    <property type="project" value="UniProtKB-KW"/>
</dbReference>
<dbReference type="GO" id="GO:0110032">
    <property type="term" value="P:positive regulation of G2/MI transition of meiotic cell cycle"/>
    <property type="evidence" value="ECO:0007669"/>
    <property type="project" value="TreeGrafter"/>
</dbReference>
<keyword evidence="7" id="KW-0131">Cell cycle</keyword>
<dbReference type="Gene3D" id="3.40.250.10">
    <property type="entry name" value="Rhodanese-like domain"/>
    <property type="match status" value="1"/>
</dbReference>
<dbReference type="Pfam" id="PF00581">
    <property type="entry name" value="Rhodanese"/>
    <property type="match status" value="1"/>
</dbReference>
<evidence type="ECO:0000256" key="1">
    <source>
        <dbReference type="ARBA" id="ARBA00011065"/>
    </source>
</evidence>
<feature type="domain" description="Rhodanese" evidence="10">
    <location>
        <begin position="179"/>
        <end position="288"/>
    </location>
</feature>
<organism evidence="11 12">
    <name type="scientific">Nephila pilipes</name>
    <name type="common">Giant wood spider</name>
    <name type="synonym">Nephila maculata</name>
    <dbReference type="NCBI Taxonomy" id="299642"/>
    <lineage>
        <taxon>Eukaryota</taxon>
        <taxon>Metazoa</taxon>
        <taxon>Ecdysozoa</taxon>
        <taxon>Arthropoda</taxon>
        <taxon>Chelicerata</taxon>
        <taxon>Arachnida</taxon>
        <taxon>Araneae</taxon>
        <taxon>Araneomorphae</taxon>
        <taxon>Entelegynae</taxon>
        <taxon>Araneoidea</taxon>
        <taxon>Nephilidae</taxon>
        <taxon>Nephila</taxon>
    </lineage>
</organism>
<dbReference type="AlphaFoldDB" id="A0A8X6QTG1"/>
<keyword evidence="12" id="KW-1185">Reference proteome</keyword>
<evidence type="ECO:0000256" key="8">
    <source>
        <dbReference type="ARBA" id="ARBA00051722"/>
    </source>
</evidence>
<evidence type="ECO:0000256" key="3">
    <source>
        <dbReference type="ARBA" id="ARBA00022618"/>
    </source>
</evidence>
<dbReference type="SMART" id="SM00450">
    <property type="entry name" value="RHOD"/>
    <property type="match status" value="1"/>
</dbReference>
<dbReference type="GO" id="GO:0004725">
    <property type="term" value="F:protein tyrosine phosphatase activity"/>
    <property type="evidence" value="ECO:0007669"/>
    <property type="project" value="UniProtKB-EC"/>
</dbReference>
<evidence type="ECO:0000256" key="4">
    <source>
        <dbReference type="ARBA" id="ARBA00022776"/>
    </source>
</evidence>
<dbReference type="FunFam" id="3.40.250.10:FF:000021">
    <property type="entry name" value="M-phase inducer phosphatase cdc-25.2"/>
    <property type="match status" value="1"/>
</dbReference>
<comment type="catalytic activity">
    <reaction evidence="8">
        <text>O-phospho-L-tyrosyl-[protein] + H2O = L-tyrosyl-[protein] + phosphate</text>
        <dbReference type="Rhea" id="RHEA:10684"/>
        <dbReference type="Rhea" id="RHEA-COMP:10136"/>
        <dbReference type="Rhea" id="RHEA-COMP:20101"/>
        <dbReference type="ChEBI" id="CHEBI:15377"/>
        <dbReference type="ChEBI" id="CHEBI:43474"/>
        <dbReference type="ChEBI" id="CHEBI:46858"/>
        <dbReference type="ChEBI" id="CHEBI:61978"/>
        <dbReference type="EC" id="3.1.3.48"/>
    </reaction>
</comment>
<evidence type="ECO:0000256" key="5">
    <source>
        <dbReference type="ARBA" id="ARBA00022801"/>
    </source>
</evidence>
<dbReference type="Proteomes" id="UP000887013">
    <property type="component" value="Unassembled WGS sequence"/>
</dbReference>
<keyword evidence="6" id="KW-0904">Protein phosphatase</keyword>
<proteinExistence type="inferred from homology"/>
<evidence type="ECO:0000256" key="7">
    <source>
        <dbReference type="ARBA" id="ARBA00023306"/>
    </source>
</evidence>
<dbReference type="OrthoDB" id="26523at2759"/>
<protein>
    <recommendedName>
        <fullName evidence="2">protein-tyrosine-phosphatase</fullName>
        <ecNumber evidence="2">3.1.3.48</ecNumber>
    </recommendedName>
</protein>
<name>A0A8X6QTG1_NEPPI</name>
<sequence length="340" mass="39383">MHPVINLWKGNMDKRKKNKENLLPENNMKITDCFKVKKCLFHSSQPELASPTNEVFLAPNSDTDSPNDSPFALFKIRKRSTLKPEYLKSLNSSNKSADETPQKRSHNVTQMNYSNDVIMESPVSSHSLSLAKKNEEDTIEIKLNNDFSQNCILPVINGKHPDLNSISAETVAFLIKTHESHNFSIIDCRFPYEFRGGHIMDAVNLFHRSDVEEYFFKSAITASQRAENKLLIFYCEFSSERAPNMMRFIRNLDRSMNEGSYPYVYYPHLYLIEGGYKSFFADYKHLCEPQQYKAMLDKDSTEQLAHYRSICKTWSMKLKKGKRYLMADSNSQRTLFSPVA</sequence>